<organism evidence="3 4">
    <name type="scientific">Flavobacterium urocaniciphilum</name>
    <dbReference type="NCBI Taxonomy" id="1299341"/>
    <lineage>
        <taxon>Bacteria</taxon>
        <taxon>Pseudomonadati</taxon>
        <taxon>Bacteroidota</taxon>
        <taxon>Flavobacteriia</taxon>
        <taxon>Flavobacteriales</taxon>
        <taxon>Flavobacteriaceae</taxon>
        <taxon>Flavobacterium</taxon>
    </lineage>
</organism>
<keyword evidence="2" id="KW-0732">Signal</keyword>
<dbReference type="Proteomes" id="UP000198648">
    <property type="component" value="Unassembled WGS sequence"/>
</dbReference>
<dbReference type="AlphaFoldDB" id="A0A1H9DRD9"/>
<feature type="signal peptide" evidence="2">
    <location>
        <begin position="1"/>
        <end position="23"/>
    </location>
</feature>
<dbReference type="PROSITE" id="PS51257">
    <property type="entry name" value="PROKAR_LIPOPROTEIN"/>
    <property type="match status" value="1"/>
</dbReference>
<dbReference type="RefSeq" id="WP_091469611.1">
    <property type="nucleotide sequence ID" value="NZ_FOEI01000008.1"/>
</dbReference>
<name>A0A1H9DRD9_9FLAO</name>
<proteinExistence type="predicted"/>
<evidence type="ECO:0008006" key="5">
    <source>
        <dbReference type="Google" id="ProtNLM"/>
    </source>
</evidence>
<evidence type="ECO:0000313" key="3">
    <source>
        <dbReference type="EMBL" id="SEQ15981.1"/>
    </source>
</evidence>
<accession>A0A1H9DRD9</accession>
<keyword evidence="4" id="KW-1185">Reference proteome</keyword>
<feature type="compositionally biased region" description="Basic residues" evidence="1">
    <location>
        <begin position="46"/>
        <end position="71"/>
    </location>
</feature>
<evidence type="ECO:0000256" key="2">
    <source>
        <dbReference type="SAM" id="SignalP"/>
    </source>
</evidence>
<evidence type="ECO:0000313" key="4">
    <source>
        <dbReference type="Proteomes" id="UP000198648"/>
    </source>
</evidence>
<sequence>MEANRYIRFLVGTSLVVVLSSLASCSVTVSAPVPVVVVHGQVHQGHCQKQHHGHHNHGKHNGHHKHNKHHR</sequence>
<protein>
    <recommendedName>
        <fullName evidence="5">Secreted protein</fullName>
    </recommendedName>
</protein>
<dbReference type="STRING" id="1299341.SAMN05444005_10823"/>
<dbReference type="EMBL" id="FOEI01000008">
    <property type="protein sequence ID" value="SEQ15981.1"/>
    <property type="molecule type" value="Genomic_DNA"/>
</dbReference>
<feature type="chain" id="PRO_5011599927" description="Secreted protein" evidence="2">
    <location>
        <begin position="24"/>
        <end position="71"/>
    </location>
</feature>
<gene>
    <name evidence="3" type="ORF">SAMN05444005_10823</name>
</gene>
<feature type="region of interest" description="Disordered" evidence="1">
    <location>
        <begin position="42"/>
        <end position="71"/>
    </location>
</feature>
<reference evidence="3 4" key="1">
    <citation type="submission" date="2016-10" db="EMBL/GenBank/DDBJ databases">
        <authorList>
            <person name="de Groot N.N."/>
        </authorList>
    </citation>
    <scope>NUCLEOTIDE SEQUENCE [LARGE SCALE GENOMIC DNA]</scope>
    <source>
        <strain evidence="3 4">DSM 27078</strain>
    </source>
</reference>
<evidence type="ECO:0000256" key="1">
    <source>
        <dbReference type="SAM" id="MobiDB-lite"/>
    </source>
</evidence>